<protein>
    <submittedName>
        <fullName evidence="6">UPF0139 domain-containing protein</fullName>
    </submittedName>
</protein>
<dbReference type="GO" id="GO:0045048">
    <property type="term" value="P:protein insertion into ER membrane"/>
    <property type="evidence" value="ECO:0007669"/>
    <property type="project" value="InterPro"/>
</dbReference>
<evidence type="ECO:0000256" key="5">
    <source>
        <dbReference type="ARBA" id="ARBA00023136"/>
    </source>
</evidence>
<comment type="subcellular location">
    <subcellularLocation>
        <location evidence="1">Membrane</location>
    </subcellularLocation>
</comment>
<evidence type="ECO:0000256" key="1">
    <source>
        <dbReference type="ARBA" id="ARBA00004370"/>
    </source>
</evidence>
<gene>
    <name evidence="6" type="ORF">CFOL_v3_03367</name>
</gene>
<keyword evidence="5" id="KW-0472">Membrane</keyword>
<keyword evidence="7" id="KW-1185">Reference proteome</keyword>
<dbReference type="Pfam" id="PF03669">
    <property type="entry name" value="ASTER"/>
    <property type="match status" value="1"/>
</dbReference>
<dbReference type="PANTHER" id="PTHR13193">
    <property type="entry name" value="CGI-140"/>
    <property type="match status" value="1"/>
</dbReference>
<sequence length="37" mass="4346">MFRYKLSSWLASIFCTRSLSNMRNVENGLKQISMAMM</sequence>
<dbReference type="STRING" id="3775.A0A1Q3AVP8"/>
<dbReference type="OrthoDB" id="284718at2759"/>
<name>A0A1Q3AVP8_CEPFO</name>
<accession>A0A1Q3AVP8</accession>
<evidence type="ECO:0000256" key="3">
    <source>
        <dbReference type="ARBA" id="ARBA00022692"/>
    </source>
</evidence>
<organism evidence="6 7">
    <name type="scientific">Cephalotus follicularis</name>
    <name type="common">Albany pitcher plant</name>
    <dbReference type="NCBI Taxonomy" id="3775"/>
    <lineage>
        <taxon>Eukaryota</taxon>
        <taxon>Viridiplantae</taxon>
        <taxon>Streptophyta</taxon>
        <taxon>Embryophyta</taxon>
        <taxon>Tracheophyta</taxon>
        <taxon>Spermatophyta</taxon>
        <taxon>Magnoliopsida</taxon>
        <taxon>eudicotyledons</taxon>
        <taxon>Gunneridae</taxon>
        <taxon>Pentapetalae</taxon>
        <taxon>rosids</taxon>
        <taxon>fabids</taxon>
        <taxon>Oxalidales</taxon>
        <taxon>Cephalotaceae</taxon>
        <taxon>Cephalotus</taxon>
    </lineage>
</organism>
<evidence type="ECO:0000313" key="7">
    <source>
        <dbReference type="Proteomes" id="UP000187406"/>
    </source>
</evidence>
<dbReference type="PANTHER" id="PTHR13193:SF0">
    <property type="entry name" value="PAT COMPLEX SUBUNIT ASTERIX"/>
    <property type="match status" value="1"/>
</dbReference>
<comment type="similarity">
    <text evidence="2">Belongs to the Asterix family.</text>
</comment>
<dbReference type="InterPro" id="IPR005351">
    <property type="entry name" value="ASTER"/>
</dbReference>
<evidence type="ECO:0000313" key="6">
    <source>
        <dbReference type="EMBL" id="GAV59836.1"/>
    </source>
</evidence>
<reference evidence="7" key="1">
    <citation type="submission" date="2016-04" db="EMBL/GenBank/DDBJ databases">
        <title>Cephalotus genome sequencing.</title>
        <authorList>
            <person name="Fukushima K."/>
            <person name="Hasebe M."/>
            <person name="Fang X."/>
        </authorList>
    </citation>
    <scope>NUCLEOTIDE SEQUENCE [LARGE SCALE GENOMIC DNA]</scope>
    <source>
        <strain evidence="7">cv. St1</strain>
    </source>
</reference>
<keyword evidence="4" id="KW-1133">Transmembrane helix</keyword>
<dbReference type="AlphaFoldDB" id="A0A1Q3AVP8"/>
<comment type="caution">
    <text evidence="6">The sequence shown here is derived from an EMBL/GenBank/DDBJ whole genome shotgun (WGS) entry which is preliminary data.</text>
</comment>
<evidence type="ECO:0000256" key="4">
    <source>
        <dbReference type="ARBA" id="ARBA00022989"/>
    </source>
</evidence>
<dbReference type="GO" id="GO:0044183">
    <property type="term" value="F:protein folding chaperone"/>
    <property type="evidence" value="ECO:0007669"/>
    <property type="project" value="InterPro"/>
</dbReference>
<keyword evidence="3" id="KW-0812">Transmembrane</keyword>
<dbReference type="EMBL" id="BDDD01000126">
    <property type="protein sequence ID" value="GAV59836.1"/>
    <property type="molecule type" value="Genomic_DNA"/>
</dbReference>
<dbReference type="InParanoid" id="A0A1Q3AVP8"/>
<dbReference type="GO" id="GO:0005789">
    <property type="term" value="C:endoplasmic reticulum membrane"/>
    <property type="evidence" value="ECO:0007669"/>
    <property type="project" value="InterPro"/>
</dbReference>
<dbReference type="Proteomes" id="UP000187406">
    <property type="component" value="Unassembled WGS sequence"/>
</dbReference>
<evidence type="ECO:0000256" key="2">
    <source>
        <dbReference type="ARBA" id="ARBA00009066"/>
    </source>
</evidence>
<proteinExistence type="inferred from homology"/>